<sequence length="45" mass="5341">MLLILIKGRVAAFFLSLQNLSYFEDCKIKDILLLRFHIPHRHLGF</sequence>
<dbReference type="Proteomes" id="UP000677515">
    <property type="component" value="Chromosome"/>
</dbReference>
<dbReference type="EMBL" id="AP024329">
    <property type="protein sequence ID" value="BCQ33182.1"/>
    <property type="molecule type" value="Genomic_DNA"/>
</dbReference>
<evidence type="ECO:0000313" key="1">
    <source>
        <dbReference type="EMBL" id="BCQ33182.1"/>
    </source>
</evidence>
<organism evidence="1 2">
    <name type="scientific">Erwinia rhapontici</name>
    <name type="common">Pectobacterium rhapontici</name>
    <dbReference type="NCBI Taxonomy" id="55212"/>
    <lineage>
        <taxon>Bacteria</taxon>
        <taxon>Pseudomonadati</taxon>
        <taxon>Pseudomonadota</taxon>
        <taxon>Gammaproteobacteria</taxon>
        <taxon>Enterobacterales</taxon>
        <taxon>Erwiniaceae</taxon>
        <taxon>Erwinia</taxon>
    </lineage>
</organism>
<reference evidence="1 2" key="1">
    <citation type="submission" date="2021-01" db="EMBL/GenBank/DDBJ databases">
        <title>Complete genome sequence of Erwinia rhapontici MAFF 311153.</title>
        <authorList>
            <person name="Morohoshi T."/>
            <person name="Someya N."/>
        </authorList>
    </citation>
    <scope>NUCLEOTIDE SEQUENCE [LARGE SCALE GENOMIC DNA]</scope>
    <source>
        <strain evidence="1 2">MAFF 311153</strain>
    </source>
</reference>
<accession>A0ABM7MVG5</accession>
<name>A0ABM7MVG5_ERWRD</name>
<proteinExistence type="predicted"/>
<keyword evidence="2" id="KW-1185">Reference proteome</keyword>
<evidence type="ECO:0000313" key="2">
    <source>
        <dbReference type="Proteomes" id="UP000677515"/>
    </source>
</evidence>
<protein>
    <submittedName>
        <fullName evidence="1">Uncharacterized protein</fullName>
    </submittedName>
</protein>
<gene>
    <name evidence="1" type="ORF">ERHA53_05250</name>
</gene>